<evidence type="ECO:0000259" key="5">
    <source>
        <dbReference type="PROSITE" id="PS50888"/>
    </source>
</evidence>
<dbReference type="InterPro" id="IPR015660">
    <property type="entry name" value="MASH1/Ascl1a-like"/>
</dbReference>
<dbReference type="GO" id="GO:0000977">
    <property type="term" value="F:RNA polymerase II transcription regulatory region sequence-specific DNA binding"/>
    <property type="evidence" value="ECO:0007669"/>
    <property type="project" value="TreeGrafter"/>
</dbReference>
<evidence type="ECO:0000313" key="6">
    <source>
        <dbReference type="EMBL" id="JAG94256.1"/>
    </source>
</evidence>
<dbReference type="SMART" id="SM00353">
    <property type="entry name" value="HLH"/>
    <property type="match status" value="1"/>
</dbReference>
<dbReference type="GO" id="GO:0046983">
    <property type="term" value="F:protein dimerization activity"/>
    <property type="evidence" value="ECO:0007669"/>
    <property type="project" value="InterPro"/>
</dbReference>
<evidence type="ECO:0000256" key="4">
    <source>
        <dbReference type="SAM" id="Coils"/>
    </source>
</evidence>
<feature type="domain" description="BHLH" evidence="5">
    <location>
        <begin position="67"/>
        <end position="119"/>
    </location>
</feature>
<dbReference type="GO" id="GO:0090575">
    <property type="term" value="C:RNA polymerase II transcription regulator complex"/>
    <property type="evidence" value="ECO:0007669"/>
    <property type="project" value="TreeGrafter"/>
</dbReference>
<evidence type="ECO:0000256" key="3">
    <source>
        <dbReference type="ARBA" id="ARBA00023163"/>
    </source>
</evidence>
<keyword evidence="1" id="KW-0805">Transcription regulation</keyword>
<evidence type="ECO:0000256" key="1">
    <source>
        <dbReference type="ARBA" id="ARBA00023015"/>
    </source>
</evidence>
<reference evidence="6" key="1">
    <citation type="submission" date="2015-03" db="EMBL/GenBank/DDBJ databases">
        <title>A transcriptome of Araucaria cunninghamii, an australian fine timber species.</title>
        <authorList>
            <person name="Jing Yi C.J.Y."/>
            <person name="Yin San L.Y.S."/>
            <person name="Abdul Karim S.S."/>
            <person name="Wan Azmi N.N."/>
            <person name="Hercus R.R."/>
            <person name="Croft L.L."/>
        </authorList>
    </citation>
    <scope>NUCLEOTIDE SEQUENCE</scope>
    <source>
        <strain evidence="6">MI0301</strain>
        <tissue evidence="6">Leaf</tissue>
    </source>
</reference>
<dbReference type="AlphaFoldDB" id="A0A0D6QUX2"/>
<keyword evidence="3" id="KW-0804">Transcription</keyword>
<name>A0A0D6QUX2_ARACU</name>
<dbReference type="PANTHER" id="PTHR13935">
    <property type="entry name" value="ACHAETE-SCUTE TRANSCRIPTION FACTOR-RELATED"/>
    <property type="match status" value="1"/>
</dbReference>
<dbReference type="Gene3D" id="4.10.280.10">
    <property type="entry name" value="Helix-loop-helix DNA-binding domain"/>
    <property type="match status" value="1"/>
</dbReference>
<feature type="coiled-coil region" evidence="4">
    <location>
        <begin position="109"/>
        <end position="136"/>
    </location>
</feature>
<sequence>MNSSAVMFPAFVPCRNVQSNERDFWPFPFQQDFTSVEADMMISNTRDALHFSQGIPSAKRKDGSTPGKKCLRSEVERKRRMSMKSRYSELRSSLPEGKIKGKVSISDQLSEAASYIRHLQENIDQLAKKRDEMKINGRHCSKDEVYNTMACHTSETFPLVSVNCVASHVIVTINTFRDQIIFSRLLLAIEDEGFQVLTAASFATKQKVFYTVHCKVLDMQGFRNGAQLRHKLCQLIN</sequence>
<keyword evidence="4" id="KW-0175">Coiled coil</keyword>
<protein>
    <recommendedName>
        <fullName evidence="5">BHLH domain-containing protein</fullName>
    </recommendedName>
</protein>
<accession>A0A0D6QUX2</accession>
<dbReference type="PANTHER" id="PTHR13935:SF106">
    <property type="entry name" value="ACHAETE-SCUTE COMPLEX PROTEIN T5-RELATED"/>
    <property type="match status" value="1"/>
</dbReference>
<dbReference type="Pfam" id="PF00010">
    <property type="entry name" value="HLH"/>
    <property type="match status" value="1"/>
</dbReference>
<dbReference type="InterPro" id="IPR036638">
    <property type="entry name" value="HLH_DNA-bd_sf"/>
</dbReference>
<evidence type="ECO:0000256" key="2">
    <source>
        <dbReference type="ARBA" id="ARBA00023125"/>
    </source>
</evidence>
<dbReference type="InterPro" id="IPR011598">
    <property type="entry name" value="bHLH_dom"/>
</dbReference>
<dbReference type="SUPFAM" id="SSF47459">
    <property type="entry name" value="HLH, helix-loop-helix DNA-binding domain"/>
    <property type="match status" value="1"/>
</dbReference>
<dbReference type="GO" id="GO:0000981">
    <property type="term" value="F:DNA-binding transcription factor activity, RNA polymerase II-specific"/>
    <property type="evidence" value="ECO:0007669"/>
    <property type="project" value="TreeGrafter"/>
</dbReference>
<keyword evidence="2" id="KW-0238">DNA-binding</keyword>
<proteinExistence type="predicted"/>
<dbReference type="CDD" id="cd18914">
    <property type="entry name" value="bHLH_AtORG2_like"/>
    <property type="match status" value="1"/>
</dbReference>
<dbReference type="PROSITE" id="PS50888">
    <property type="entry name" value="BHLH"/>
    <property type="match status" value="1"/>
</dbReference>
<organism evidence="6">
    <name type="scientific">Araucaria cunninghamii</name>
    <name type="common">Hoop pine</name>
    <name type="synonym">Moreton Bay pine</name>
    <dbReference type="NCBI Taxonomy" id="56994"/>
    <lineage>
        <taxon>Eukaryota</taxon>
        <taxon>Viridiplantae</taxon>
        <taxon>Streptophyta</taxon>
        <taxon>Embryophyta</taxon>
        <taxon>Tracheophyta</taxon>
        <taxon>Spermatophyta</taxon>
        <taxon>Pinopsida</taxon>
        <taxon>Pinidae</taxon>
        <taxon>Conifers II</taxon>
        <taxon>Araucariales</taxon>
        <taxon>Araucariaceae</taxon>
        <taxon>Araucaria</taxon>
    </lineage>
</organism>
<dbReference type="EMBL" id="GCKF01044152">
    <property type="protein sequence ID" value="JAG94256.1"/>
    <property type="molecule type" value="Transcribed_RNA"/>
</dbReference>